<reference evidence="2 3" key="1">
    <citation type="submission" date="2020-07" db="EMBL/GenBank/DDBJ databases">
        <title>Novel species isolated from subtropical streams in China.</title>
        <authorList>
            <person name="Lu H."/>
        </authorList>
    </citation>
    <scope>NUCLEOTIDE SEQUENCE [LARGE SCALE GENOMIC DNA]</scope>
    <source>
        <strain evidence="2 3">FT3S</strain>
    </source>
</reference>
<evidence type="ECO:0000313" key="2">
    <source>
        <dbReference type="EMBL" id="MBA5605068.1"/>
    </source>
</evidence>
<gene>
    <name evidence="2" type="ORF">H3H36_06785</name>
</gene>
<dbReference type="Proteomes" id="UP000566711">
    <property type="component" value="Unassembled WGS sequence"/>
</dbReference>
<protein>
    <submittedName>
        <fullName evidence="2">Uncharacterized protein</fullName>
    </submittedName>
</protein>
<feature type="transmembrane region" description="Helical" evidence="1">
    <location>
        <begin position="12"/>
        <end position="30"/>
    </location>
</feature>
<organism evidence="2 3">
    <name type="scientific">Rugamonas fusca</name>
    <dbReference type="NCBI Taxonomy" id="2758568"/>
    <lineage>
        <taxon>Bacteria</taxon>
        <taxon>Pseudomonadati</taxon>
        <taxon>Pseudomonadota</taxon>
        <taxon>Betaproteobacteria</taxon>
        <taxon>Burkholderiales</taxon>
        <taxon>Oxalobacteraceae</taxon>
        <taxon>Telluria group</taxon>
        <taxon>Rugamonas</taxon>
    </lineage>
</organism>
<dbReference type="RefSeq" id="WP_182215555.1">
    <property type="nucleotide sequence ID" value="NZ_JACEZS010000004.1"/>
</dbReference>
<dbReference type="EMBL" id="JACEZS010000004">
    <property type="protein sequence ID" value="MBA5605068.1"/>
    <property type="molecule type" value="Genomic_DNA"/>
</dbReference>
<sequence length="66" mass="7040">MNTLTDLSPILIPVVALLIPIVGIIASTILKLTRLHLLHETVRTLSANGTPIPPELLGELVGKKPL</sequence>
<comment type="caution">
    <text evidence="2">The sequence shown here is derived from an EMBL/GenBank/DDBJ whole genome shotgun (WGS) entry which is preliminary data.</text>
</comment>
<name>A0A7W2EFM8_9BURK</name>
<keyword evidence="1" id="KW-1133">Transmembrane helix</keyword>
<proteinExistence type="predicted"/>
<keyword evidence="1" id="KW-0472">Membrane</keyword>
<keyword evidence="3" id="KW-1185">Reference proteome</keyword>
<evidence type="ECO:0000256" key="1">
    <source>
        <dbReference type="SAM" id="Phobius"/>
    </source>
</evidence>
<evidence type="ECO:0000313" key="3">
    <source>
        <dbReference type="Proteomes" id="UP000566711"/>
    </source>
</evidence>
<accession>A0A7W2EFM8</accession>
<keyword evidence="1" id="KW-0812">Transmembrane</keyword>
<dbReference type="AlphaFoldDB" id="A0A7W2EFM8"/>